<evidence type="ECO:0000256" key="4">
    <source>
        <dbReference type="ARBA" id="ARBA00022833"/>
    </source>
</evidence>
<comment type="caution">
    <text evidence="10">The sequence shown here is derived from an EMBL/GenBank/DDBJ whole genome shotgun (WGS) entry which is preliminary data.</text>
</comment>
<sequence length="303" mass="35394">MVTTEIHINLNKQPSSQSEVNILEELSSLIPPDGIQTDEVIDMELELECSEDGNYIIPREEESRIECLSIVGQNVQLQISFPDDNVSEHQKKSVCRCFLCKQNFSMETKYVRHMSADHNIKRPFKCPSCDYDAHNKKLILRHMKSMHKDEEEKDISEFCRNEMPTESKRSTSKIREWKCEECGIILKMRKSYILHKLRHKGDFNVKCLECNKSFVSENALKRHAISHSSIRNFVCDIENCGQTFKHQGALTDHKKQVHQIFAGKVCKDRCKKKIKTIPCPWESCDKKFRDRYNLKIHYATHTG</sequence>
<dbReference type="SMART" id="SM00355">
    <property type="entry name" value="ZnF_C2H2"/>
    <property type="match status" value="6"/>
</dbReference>
<keyword evidence="3 8" id="KW-0863">Zinc-finger</keyword>
<evidence type="ECO:0000256" key="7">
    <source>
        <dbReference type="ARBA" id="ARBA00023242"/>
    </source>
</evidence>
<dbReference type="GO" id="GO:0008270">
    <property type="term" value="F:zinc ion binding"/>
    <property type="evidence" value="ECO:0007669"/>
    <property type="project" value="UniProtKB-KW"/>
</dbReference>
<dbReference type="Pfam" id="PF00096">
    <property type="entry name" value="zf-C2H2"/>
    <property type="match status" value="3"/>
</dbReference>
<keyword evidence="7" id="KW-0539">Nucleus</keyword>
<reference evidence="10" key="1">
    <citation type="submission" date="2019-08" db="EMBL/GenBank/DDBJ databases">
        <title>The improved chromosome-level genome for the pearl oyster Pinctada fucata martensii using PacBio sequencing and Hi-C.</title>
        <authorList>
            <person name="Zheng Z."/>
        </authorList>
    </citation>
    <scope>NUCLEOTIDE SEQUENCE</scope>
    <source>
        <strain evidence="10">ZZ-2019</strain>
        <tissue evidence="10">Adductor muscle</tissue>
    </source>
</reference>
<keyword evidence="5" id="KW-0805">Transcription regulation</keyword>
<evidence type="ECO:0000256" key="8">
    <source>
        <dbReference type="PROSITE-ProRule" id="PRU00042"/>
    </source>
</evidence>
<proteinExistence type="predicted"/>
<accession>A0AA89C9L3</accession>
<dbReference type="EMBL" id="VSWD01000005">
    <property type="protein sequence ID" value="KAK3101162.1"/>
    <property type="molecule type" value="Genomic_DNA"/>
</dbReference>
<feature type="domain" description="C2H2-type" evidence="9">
    <location>
        <begin position="124"/>
        <end position="152"/>
    </location>
</feature>
<dbReference type="Proteomes" id="UP001186944">
    <property type="component" value="Unassembled WGS sequence"/>
</dbReference>
<gene>
    <name evidence="10" type="ORF">FSP39_001418</name>
</gene>
<evidence type="ECO:0000313" key="11">
    <source>
        <dbReference type="Proteomes" id="UP001186944"/>
    </source>
</evidence>
<dbReference type="PANTHER" id="PTHR46179:SF13">
    <property type="entry name" value="C2H2-TYPE DOMAIN-CONTAINING PROTEIN"/>
    <property type="match status" value="1"/>
</dbReference>
<dbReference type="PANTHER" id="PTHR46179">
    <property type="entry name" value="ZINC FINGER PROTEIN"/>
    <property type="match status" value="1"/>
</dbReference>
<keyword evidence="2" id="KW-0479">Metal-binding</keyword>
<name>A0AA89C9L3_PINIB</name>
<feature type="domain" description="C2H2-type" evidence="9">
    <location>
        <begin position="95"/>
        <end position="123"/>
    </location>
</feature>
<evidence type="ECO:0000259" key="9">
    <source>
        <dbReference type="PROSITE" id="PS50157"/>
    </source>
</evidence>
<evidence type="ECO:0000313" key="10">
    <source>
        <dbReference type="EMBL" id="KAK3101162.1"/>
    </source>
</evidence>
<feature type="domain" description="C2H2-type" evidence="9">
    <location>
        <begin position="233"/>
        <end position="258"/>
    </location>
</feature>
<dbReference type="PROSITE" id="PS00028">
    <property type="entry name" value="ZINC_FINGER_C2H2_1"/>
    <property type="match status" value="4"/>
</dbReference>
<evidence type="ECO:0000256" key="3">
    <source>
        <dbReference type="ARBA" id="ARBA00022771"/>
    </source>
</evidence>
<dbReference type="InterPro" id="IPR051061">
    <property type="entry name" value="Zinc_finger_trans_reg"/>
</dbReference>
<evidence type="ECO:0000256" key="1">
    <source>
        <dbReference type="ARBA" id="ARBA00004123"/>
    </source>
</evidence>
<evidence type="ECO:0000256" key="6">
    <source>
        <dbReference type="ARBA" id="ARBA00023163"/>
    </source>
</evidence>
<dbReference type="GO" id="GO:0005634">
    <property type="term" value="C:nucleus"/>
    <property type="evidence" value="ECO:0007669"/>
    <property type="project" value="UniProtKB-SubCell"/>
</dbReference>
<dbReference type="GO" id="GO:0006357">
    <property type="term" value="P:regulation of transcription by RNA polymerase II"/>
    <property type="evidence" value="ECO:0007669"/>
    <property type="project" value="TreeGrafter"/>
</dbReference>
<keyword evidence="6" id="KW-0804">Transcription</keyword>
<dbReference type="SUPFAM" id="SSF57667">
    <property type="entry name" value="beta-beta-alpha zinc fingers"/>
    <property type="match status" value="3"/>
</dbReference>
<dbReference type="PROSITE" id="PS50157">
    <property type="entry name" value="ZINC_FINGER_C2H2_2"/>
    <property type="match status" value="5"/>
</dbReference>
<dbReference type="InterPro" id="IPR013087">
    <property type="entry name" value="Znf_C2H2_type"/>
</dbReference>
<dbReference type="InterPro" id="IPR036236">
    <property type="entry name" value="Znf_C2H2_sf"/>
</dbReference>
<evidence type="ECO:0000256" key="2">
    <source>
        <dbReference type="ARBA" id="ARBA00022723"/>
    </source>
</evidence>
<comment type="subcellular location">
    <subcellularLocation>
        <location evidence="1">Nucleus</location>
    </subcellularLocation>
</comment>
<protein>
    <recommendedName>
        <fullName evidence="9">C2H2-type domain-containing protein</fullName>
    </recommendedName>
</protein>
<keyword evidence="4" id="KW-0862">Zinc</keyword>
<feature type="domain" description="C2H2-type" evidence="9">
    <location>
        <begin position="205"/>
        <end position="232"/>
    </location>
</feature>
<evidence type="ECO:0000256" key="5">
    <source>
        <dbReference type="ARBA" id="ARBA00023015"/>
    </source>
</evidence>
<keyword evidence="11" id="KW-1185">Reference proteome</keyword>
<dbReference type="Gene3D" id="3.30.160.60">
    <property type="entry name" value="Classic Zinc Finger"/>
    <property type="match status" value="4"/>
</dbReference>
<dbReference type="AlphaFoldDB" id="A0AA89C9L3"/>
<organism evidence="10 11">
    <name type="scientific">Pinctada imbricata</name>
    <name type="common">Atlantic pearl-oyster</name>
    <name type="synonym">Pinctada martensii</name>
    <dbReference type="NCBI Taxonomy" id="66713"/>
    <lineage>
        <taxon>Eukaryota</taxon>
        <taxon>Metazoa</taxon>
        <taxon>Spiralia</taxon>
        <taxon>Lophotrochozoa</taxon>
        <taxon>Mollusca</taxon>
        <taxon>Bivalvia</taxon>
        <taxon>Autobranchia</taxon>
        <taxon>Pteriomorphia</taxon>
        <taxon>Pterioida</taxon>
        <taxon>Pterioidea</taxon>
        <taxon>Pteriidae</taxon>
        <taxon>Pinctada</taxon>
    </lineage>
</organism>
<feature type="domain" description="C2H2-type" evidence="9">
    <location>
        <begin position="277"/>
        <end position="303"/>
    </location>
</feature>